<dbReference type="InterPro" id="IPR052722">
    <property type="entry name" value="PgpH_phosphodiesterase"/>
</dbReference>
<sequence length="803" mass="89024">MTKEEKDKSLHNRTSILTSGVQGLRNRQQPRLGGWLLLFVATLITFIIIPKGGLIPDHYAPGDIATRNIKSPRDLLVEDIHLTQAKRDEAEKKAPLVYSLDSTAGDQAVARIRQGLNLLFQLQEDVETLKSEEFQLQLESNFGVPLDGDEILPLFNLALNHNIATLTGDLLTPILQRPIVANFQAFAGDKARGILVVKTDGGTDVDPRILDQVLGLNEALLQVKNDLGLIPGITALQQETLLKLVQQQLRPSLVFDQVKTKQGQVLAREQIAPVFFQVKKGEMVVREGERITADQILKLQEIRQSGRDNRSLQMAAGLLICSLLLIYVGFTFAYTNISKFRPDSRDLLFLASVFLFLFMMIKVSIFVAAGMENTFSYFESSVYFYAVPFALGAMLVRIVLNSETAFLFAVCSAMLVGVLFGNSLLMALYVLVGSLIGSHGVRHCQQRTTLYRAGLWIGLGNIVLLVGFHFLSGRGFELSLLWKLGFGFFGGLVNAVVVNGTVPLVEYFFKYTTDIKLLELANMNAPILRQLMIEAPGTYHHSILVGNLGEAAAEAINANPLLTRVSAYYHDIGKIKKPLYFIENSGGQRNKHDKLAPSMSALILTSHVKDGVDLAKEHKLGSELIDIIQQHHGTTLIKFFYDRAKSQADPGVQQIDERDYRYHGPKPQSREAALIMLADAVEAASRTLSDPTPARIQGMVQKLINNIFIDGQLNECDLTLKDLNLIAKSFNRILAGSFHQRVDYPEPVHIVREEGDVEEKLPTKEKAKIKSANSDRKQSKTTQDPEAATPEGSSEDLKRLGIS</sequence>
<dbReference type="Pfam" id="PF07697">
    <property type="entry name" value="7TMR-HDED"/>
    <property type="match status" value="1"/>
</dbReference>
<dbReference type="STRING" id="37625.SAMN05660420_01622"/>
<dbReference type="RefSeq" id="WP_092346546.1">
    <property type="nucleotide sequence ID" value="NZ_FNQN01000004.1"/>
</dbReference>
<feature type="transmembrane region" description="Helical" evidence="2">
    <location>
        <begin position="453"/>
        <end position="472"/>
    </location>
</feature>
<feature type="transmembrane region" description="Helical" evidence="2">
    <location>
        <begin position="347"/>
        <end position="370"/>
    </location>
</feature>
<evidence type="ECO:0000313" key="5">
    <source>
        <dbReference type="Proteomes" id="UP000199409"/>
    </source>
</evidence>
<dbReference type="PROSITE" id="PS51831">
    <property type="entry name" value="HD"/>
    <property type="match status" value="1"/>
</dbReference>
<dbReference type="Pfam" id="PF07698">
    <property type="entry name" value="7TM-7TMR_HD"/>
    <property type="match status" value="1"/>
</dbReference>
<feature type="transmembrane region" description="Helical" evidence="2">
    <location>
        <begin position="484"/>
        <end position="509"/>
    </location>
</feature>
<dbReference type="EMBL" id="FNQN01000004">
    <property type="protein sequence ID" value="SEA25593.1"/>
    <property type="molecule type" value="Genomic_DNA"/>
</dbReference>
<dbReference type="InterPro" id="IPR006675">
    <property type="entry name" value="HDIG_dom"/>
</dbReference>
<keyword evidence="2" id="KW-0812">Transmembrane</keyword>
<dbReference type="NCBIfam" id="TIGR00277">
    <property type="entry name" value="HDIG"/>
    <property type="match status" value="1"/>
</dbReference>
<protein>
    <submittedName>
        <fullName evidence="4">Metal dependent phosphohydrolase</fullName>
    </submittedName>
</protein>
<dbReference type="Pfam" id="PF01966">
    <property type="entry name" value="HD"/>
    <property type="match status" value="1"/>
</dbReference>
<evidence type="ECO:0000313" key="4">
    <source>
        <dbReference type="EMBL" id="SEA25593.1"/>
    </source>
</evidence>
<feature type="transmembrane region" description="Helical" evidence="2">
    <location>
        <begin position="312"/>
        <end position="335"/>
    </location>
</feature>
<reference evidence="4 5" key="1">
    <citation type="submission" date="2016-10" db="EMBL/GenBank/DDBJ databases">
        <authorList>
            <person name="de Groot N.N."/>
        </authorList>
    </citation>
    <scope>NUCLEOTIDE SEQUENCE [LARGE SCALE GENOMIC DNA]</scope>
    <source>
        <strain evidence="4 5">DSM 7343</strain>
    </source>
</reference>
<dbReference type="Proteomes" id="UP000199409">
    <property type="component" value="Unassembled WGS sequence"/>
</dbReference>
<dbReference type="AlphaFoldDB" id="A0A1H3ZPC7"/>
<keyword evidence="4" id="KW-0378">Hydrolase</keyword>
<dbReference type="SUPFAM" id="SSF109604">
    <property type="entry name" value="HD-domain/PDEase-like"/>
    <property type="match status" value="1"/>
</dbReference>
<dbReference type="SMART" id="SM00471">
    <property type="entry name" value="HDc"/>
    <property type="match status" value="1"/>
</dbReference>
<evidence type="ECO:0000256" key="1">
    <source>
        <dbReference type="SAM" id="MobiDB-lite"/>
    </source>
</evidence>
<name>A0A1H3ZPC7_9BACT</name>
<keyword evidence="5" id="KW-1185">Reference proteome</keyword>
<dbReference type="PANTHER" id="PTHR36442">
    <property type="entry name" value="CYCLIC-DI-AMP PHOSPHODIESTERASE PGPH"/>
    <property type="match status" value="1"/>
</dbReference>
<feature type="transmembrane region" description="Helical" evidence="2">
    <location>
        <begin position="406"/>
        <end position="432"/>
    </location>
</feature>
<dbReference type="CDD" id="cd00077">
    <property type="entry name" value="HDc"/>
    <property type="match status" value="1"/>
</dbReference>
<dbReference type="OrthoDB" id="9806952at2"/>
<organism evidence="4 5">
    <name type="scientific">Desulfuromusa kysingii</name>
    <dbReference type="NCBI Taxonomy" id="37625"/>
    <lineage>
        <taxon>Bacteria</taxon>
        <taxon>Pseudomonadati</taxon>
        <taxon>Thermodesulfobacteriota</taxon>
        <taxon>Desulfuromonadia</taxon>
        <taxon>Desulfuromonadales</taxon>
        <taxon>Geopsychrobacteraceae</taxon>
        <taxon>Desulfuromusa</taxon>
    </lineage>
</organism>
<evidence type="ECO:0000256" key="2">
    <source>
        <dbReference type="SAM" id="Phobius"/>
    </source>
</evidence>
<dbReference type="InterPro" id="IPR011624">
    <property type="entry name" value="Metal-dep_PHydrolase_7TM_extra"/>
</dbReference>
<dbReference type="InterPro" id="IPR003607">
    <property type="entry name" value="HD/PDEase_dom"/>
</dbReference>
<feature type="transmembrane region" description="Helical" evidence="2">
    <location>
        <begin position="32"/>
        <end position="49"/>
    </location>
</feature>
<feature type="domain" description="HD" evidence="3">
    <location>
        <begin position="538"/>
        <end position="684"/>
    </location>
</feature>
<dbReference type="PANTHER" id="PTHR36442:SF1">
    <property type="entry name" value="CYCLIC-DI-AMP PHOSPHODIESTERASE PGPH"/>
    <property type="match status" value="1"/>
</dbReference>
<evidence type="ECO:0000259" key="3">
    <source>
        <dbReference type="PROSITE" id="PS51831"/>
    </source>
</evidence>
<keyword evidence="2" id="KW-0472">Membrane</keyword>
<proteinExistence type="predicted"/>
<feature type="compositionally biased region" description="Basic and acidic residues" evidence="1">
    <location>
        <begin position="755"/>
        <end position="778"/>
    </location>
</feature>
<feature type="region of interest" description="Disordered" evidence="1">
    <location>
        <begin position="755"/>
        <end position="803"/>
    </location>
</feature>
<feature type="transmembrane region" description="Helical" evidence="2">
    <location>
        <begin position="382"/>
        <end position="400"/>
    </location>
</feature>
<accession>A0A1H3ZPC7</accession>
<dbReference type="InterPro" id="IPR006674">
    <property type="entry name" value="HD_domain"/>
</dbReference>
<gene>
    <name evidence="4" type="ORF">SAMN05660420_01622</name>
</gene>
<dbReference type="Gene3D" id="1.10.3210.10">
    <property type="entry name" value="Hypothetical protein af1432"/>
    <property type="match status" value="1"/>
</dbReference>
<dbReference type="GO" id="GO:0016787">
    <property type="term" value="F:hydrolase activity"/>
    <property type="evidence" value="ECO:0007669"/>
    <property type="project" value="UniProtKB-KW"/>
</dbReference>
<dbReference type="InterPro" id="IPR011621">
    <property type="entry name" value="Metal-dep_PHydrolase_7TM_intra"/>
</dbReference>
<keyword evidence="2" id="KW-1133">Transmembrane helix</keyword>